<dbReference type="InterPro" id="IPR013149">
    <property type="entry name" value="ADH-like_C"/>
</dbReference>
<reference evidence="4 5" key="1">
    <citation type="submission" date="2014-02" db="EMBL/GenBank/DDBJ databases">
        <title>Draft genome sequence of Rickettsia buchneri sp. nov. ISO7T.</title>
        <authorList>
            <person name="Felsheim R.F."/>
            <person name="Kurtti T.J."/>
            <person name="Munderloh U.G."/>
        </authorList>
    </citation>
    <scope>NUCLEOTIDE SEQUENCE [LARGE SCALE GENOMIC DNA]</scope>
    <source>
        <strain evidence="4 5">ISO7</strain>
    </source>
</reference>
<evidence type="ECO:0000259" key="3">
    <source>
        <dbReference type="Pfam" id="PF08240"/>
    </source>
</evidence>
<evidence type="ECO:0000313" key="4">
    <source>
        <dbReference type="EMBL" id="KDO03402.1"/>
    </source>
</evidence>
<dbReference type="PANTHER" id="PTHR43401:SF2">
    <property type="entry name" value="L-THREONINE 3-DEHYDROGENASE"/>
    <property type="match status" value="1"/>
</dbReference>
<organism evidence="4 5">
    <name type="scientific">Rickettsia tamurae subsp. buchneri</name>
    <dbReference type="NCBI Taxonomy" id="1462938"/>
    <lineage>
        <taxon>Bacteria</taxon>
        <taxon>Pseudomonadati</taxon>
        <taxon>Pseudomonadota</taxon>
        <taxon>Alphaproteobacteria</taxon>
        <taxon>Rickettsiales</taxon>
        <taxon>Rickettsiaceae</taxon>
        <taxon>Rickettsieae</taxon>
        <taxon>Rickettsia</taxon>
        <taxon>spotted fever group</taxon>
    </lineage>
</organism>
<evidence type="ECO:0000313" key="5">
    <source>
        <dbReference type="Proteomes" id="UP000027161"/>
    </source>
</evidence>
<keyword evidence="5" id="KW-1185">Reference proteome</keyword>
<proteinExistence type="predicted"/>
<accession>A0A8E0WNA0</accession>
<dbReference type="AlphaFoldDB" id="A0A8E0WNA0"/>
<comment type="caution">
    <text evidence="4">The sequence shown here is derived from an EMBL/GenBank/DDBJ whole genome shotgun (WGS) entry which is preliminary data.</text>
</comment>
<dbReference type="RefSeq" id="WP_152540695.1">
    <property type="nucleotide sequence ID" value="NZ_CP113531.1"/>
</dbReference>
<dbReference type="InterPro" id="IPR011032">
    <property type="entry name" value="GroES-like_sf"/>
</dbReference>
<evidence type="ECO:0000259" key="2">
    <source>
        <dbReference type="Pfam" id="PF00107"/>
    </source>
</evidence>
<dbReference type="InterPro" id="IPR036291">
    <property type="entry name" value="NAD(P)-bd_dom_sf"/>
</dbReference>
<dbReference type="EMBL" id="JFKF01000035">
    <property type="protein sequence ID" value="KDO03402.1"/>
    <property type="molecule type" value="Genomic_DNA"/>
</dbReference>
<dbReference type="EC" id="1.1.1.103" evidence="4"/>
<dbReference type="Gene3D" id="3.90.180.10">
    <property type="entry name" value="Medium-chain alcohol dehydrogenases, catalytic domain"/>
    <property type="match status" value="1"/>
</dbReference>
<dbReference type="SUPFAM" id="SSF51735">
    <property type="entry name" value="NAD(P)-binding Rossmann-fold domains"/>
    <property type="match status" value="1"/>
</dbReference>
<dbReference type="SUPFAM" id="SSF50129">
    <property type="entry name" value="GroES-like"/>
    <property type="match status" value="1"/>
</dbReference>
<dbReference type="Pfam" id="PF00107">
    <property type="entry name" value="ADH_zinc_N"/>
    <property type="match status" value="1"/>
</dbReference>
<dbReference type="InterPro" id="IPR013154">
    <property type="entry name" value="ADH-like_N"/>
</dbReference>
<keyword evidence="1 4" id="KW-0560">Oxidoreductase</keyword>
<dbReference type="Pfam" id="PF08240">
    <property type="entry name" value="ADH_N"/>
    <property type="match status" value="1"/>
</dbReference>
<evidence type="ECO:0000256" key="1">
    <source>
        <dbReference type="ARBA" id="ARBA00023002"/>
    </source>
</evidence>
<name>A0A8E0WNA0_9RICK</name>
<dbReference type="GO" id="GO:0008743">
    <property type="term" value="F:L-threonine 3-dehydrogenase activity"/>
    <property type="evidence" value="ECO:0007669"/>
    <property type="project" value="UniProtKB-EC"/>
</dbReference>
<protein>
    <submittedName>
        <fullName evidence="4">L-threonine 3-dehydrogenase</fullName>
        <ecNumber evidence="4">1.1.1.103</ecNumber>
    </submittedName>
</protein>
<dbReference type="Gene3D" id="3.40.50.720">
    <property type="entry name" value="NAD(P)-binding Rossmann-like Domain"/>
    <property type="match status" value="1"/>
</dbReference>
<dbReference type="PANTHER" id="PTHR43401">
    <property type="entry name" value="L-THREONINE 3-DEHYDROGENASE"/>
    <property type="match status" value="1"/>
</dbReference>
<dbReference type="InterPro" id="IPR050129">
    <property type="entry name" value="Zn_alcohol_dh"/>
</dbReference>
<feature type="domain" description="Alcohol dehydrogenase-like N-terminal" evidence="3">
    <location>
        <begin position="33"/>
        <end position="137"/>
    </location>
</feature>
<dbReference type="Proteomes" id="UP000027161">
    <property type="component" value="Unassembled WGS sequence"/>
</dbReference>
<sequence length="342" mass="37874">MLKDNQMLALKILEPGMMRVEQVPHIVPMQNLNLQILASTICGSDLKILAGEMEGIKYPLIPGHEWVAKVIEAPKEYQYLVRKRIVPDILCCCNLCRFCKEKLPNLCDELEEPGLTLPGGFAEFTSIKPENAYTIPECISDLEAPLLEPLAVALYALERVNISNEDTVLIIGGGGIGQLIGQCTRLANPKNIILLDHHEFRLKLAKSLFANIALHGQNDNVNQFFVDNSKFKPTKIFEVTGSEKGIRLAITAAQKNAEIAIVGYSGQKTIGIKTSEIMVKHLTIKGVLSPTNTLLKAINLVTNNKINLKPIVTHTFKLEEAPLAFEKANYYKHEAIRVAILS</sequence>
<feature type="domain" description="Alcohol dehydrogenase-like C-terminal" evidence="2">
    <location>
        <begin position="175"/>
        <end position="301"/>
    </location>
</feature>
<gene>
    <name evidence="4" type="primary">tdh</name>
    <name evidence="4" type="ORF">REISMN_01840</name>
</gene>